<dbReference type="GO" id="GO:0000776">
    <property type="term" value="C:kinetochore"/>
    <property type="evidence" value="ECO:0007669"/>
    <property type="project" value="TreeGrafter"/>
</dbReference>
<name>A0AA38X1Q2_9EURO</name>
<proteinExistence type="predicted"/>
<dbReference type="Pfam" id="PF15402">
    <property type="entry name" value="MELT_2"/>
    <property type="match status" value="7"/>
</dbReference>
<dbReference type="GO" id="GO:0007094">
    <property type="term" value="P:mitotic spindle assembly checkpoint signaling"/>
    <property type="evidence" value="ECO:0007669"/>
    <property type="project" value="TreeGrafter"/>
</dbReference>
<keyword evidence="1" id="KW-0175">Coiled coil</keyword>
<evidence type="ECO:0000256" key="2">
    <source>
        <dbReference type="SAM" id="MobiDB-lite"/>
    </source>
</evidence>
<evidence type="ECO:0000313" key="5">
    <source>
        <dbReference type="Proteomes" id="UP001172673"/>
    </source>
</evidence>
<dbReference type="InterPro" id="IPR040850">
    <property type="entry name" value="Knl1_RWD_C"/>
</dbReference>
<feature type="region of interest" description="Disordered" evidence="2">
    <location>
        <begin position="459"/>
        <end position="510"/>
    </location>
</feature>
<feature type="compositionally biased region" description="Polar residues" evidence="2">
    <location>
        <begin position="781"/>
        <end position="792"/>
    </location>
</feature>
<keyword evidence="5" id="KW-1185">Reference proteome</keyword>
<reference evidence="4" key="1">
    <citation type="submission" date="2022-10" db="EMBL/GenBank/DDBJ databases">
        <title>Culturing micro-colonial fungi from biological soil crusts in the Mojave desert and describing Neophaeococcomyces mojavensis, and introducing the new genera and species Taxawa tesnikishii.</title>
        <authorList>
            <person name="Kurbessoian T."/>
            <person name="Stajich J.E."/>
        </authorList>
    </citation>
    <scope>NUCLEOTIDE SEQUENCE</scope>
    <source>
        <strain evidence="4">TK_41</strain>
    </source>
</reference>
<feature type="region of interest" description="Disordered" evidence="2">
    <location>
        <begin position="1"/>
        <end position="75"/>
    </location>
</feature>
<feature type="compositionally biased region" description="Polar residues" evidence="2">
    <location>
        <begin position="24"/>
        <end position="36"/>
    </location>
</feature>
<evidence type="ECO:0000256" key="1">
    <source>
        <dbReference type="SAM" id="Coils"/>
    </source>
</evidence>
<feature type="region of interest" description="Disordered" evidence="2">
    <location>
        <begin position="829"/>
        <end position="849"/>
    </location>
</feature>
<feature type="compositionally biased region" description="Low complexity" evidence="2">
    <location>
        <begin position="364"/>
        <end position="378"/>
    </location>
</feature>
<feature type="compositionally biased region" description="Low complexity" evidence="2">
    <location>
        <begin position="753"/>
        <end position="775"/>
    </location>
</feature>
<dbReference type="PANTHER" id="PTHR28260">
    <property type="entry name" value="SPINDLE POLE BODY COMPONENT SPC105"/>
    <property type="match status" value="1"/>
</dbReference>
<feature type="coiled-coil region" evidence="1">
    <location>
        <begin position="1334"/>
        <end position="1374"/>
    </location>
</feature>
<protein>
    <recommendedName>
        <fullName evidence="3">Spc7 kinetochore protein domain-containing protein</fullName>
    </recommendedName>
</protein>
<feature type="compositionally biased region" description="Polar residues" evidence="2">
    <location>
        <begin position="706"/>
        <end position="728"/>
    </location>
</feature>
<feature type="compositionally biased region" description="Polar residues" evidence="2">
    <location>
        <begin position="663"/>
        <end position="673"/>
    </location>
</feature>
<feature type="region of interest" description="Disordered" evidence="2">
    <location>
        <begin position="914"/>
        <end position="1033"/>
    </location>
</feature>
<dbReference type="InterPro" id="IPR013253">
    <property type="entry name" value="Spc7_domain"/>
</dbReference>
<feature type="compositionally biased region" description="Low complexity" evidence="2">
    <location>
        <begin position="242"/>
        <end position="256"/>
    </location>
</feature>
<dbReference type="SMART" id="SM00787">
    <property type="entry name" value="Spc7"/>
    <property type="match status" value="1"/>
</dbReference>
<feature type="compositionally biased region" description="Acidic residues" evidence="2">
    <location>
        <begin position="341"/>
        <end position="352"/>
    </location>
</feature>
<dbReference type="GO" id="GO:1990758">
    <property type="term" value="P:mitotic sister chromatid biorientation"/>
    <property type="evidence" value="ECO:0007669"/>
    <property type="project" value="TreeGrafter"/>
</dbReference>
<organism evidence="4 5">
    <name type="scientific">Cladophialophora chaetospira</name>
    <dbReference type="NCBI Taxonomy" id="386627"/>
    <lineage>
        <taxon>Eukaryota</taxon>
        <taxon>Fungi</taxon>
        <taxon>Dikarya</taxon>
        <taxon>Ascomycota</taxon>
        <taxon>Pezizomycotina</taxon>
        <taxon>Eurotiomycetes</taxon>
        <taxon>Chaetothyriomycetidae</taxon>
        <taxon>Chaetothyriales</taxon>
        <taxon>Herpotrichiellaceae</taxon>
        <taxon>Cladophialophora</taxon>
    </lineage>
</organism>
<dbReference type="Proteomes" id="UP001172673">
    <property type="component" value="Unassembled WGS sequence"/>
</dbReference>
<dbReference type="Pfam" id="PF08317">
    <property type="entry name" value="Spc7"/>
    <property type="match status" value="1"/>
</dbReference>
<feature type="domain" description="Spc7 kinetochore protein" evidence="3">
    <location>
        <begin position="1106"/>
        <end position="1431"/>
    </location>
</feature>
<feature type="compositionally biased region" description="Basic residues" evidence="2">
    <location>
        <begin position="488"/>
        <end position="501"/>
    </location>
</feature>
<sequence length="1797" mass="196362">MADSGASPRPSRPKSRQSIAHMPSTRTAAQKDNATTDIAALKAQDPEVKAAKKKSRGKSLGPGGLEALKESSGNTTKVVAARVLNKLHANISQTAAQIKSILKPTVPLTPPKAIPSFDELRKRSTGKNKSPAKTAPEELLIDFSTPAPSRQDGGEVAVSGADNVADPFSPVGRRSPRRADPFTGDPETLEREQEEQRKRQAEKEVILQRRAARRKSMANRRVSFAPEATLHTWSVMELAEDSTTSSASNSTRRQSTMTAGQSPVKSLLSPERAQTPATPSSQVEEDVIKESPANQRDLHQKKRRRRSSGLPEPQLDEESVYSSSPSGDVTTNSSPMRVEEGIESSDESDTDGDTAMSMDEATVHSTNSEESGSSTHSSLEGRLRQAANQAGTRGIDYDEHGDDMEMEIATGTVTNAFQPWTQNRGAEIDNSAMQDQENIYPVLASVPPDQANGIDIEDESEEQSGEMSMDGTSAVGGIVVGDSPRRAAISRRRSSIRRRRSSANESSLDETMEFTVMQGGIIDNEGDQTANSRVSDEDISMEFTQAAGGVLSAASRRQSLLSETSDENDTMDMTAAVGGILPPIEEQTEPQTDVEDQTIAMETTRAVGGILFNNNRLMRRSLPSQARTQAEADVEDEQTMAMEMTKAVGGIVPNNHHAARKSLGNQTITSSPVSREEGQEPQSGGPEAEQATAHILPENKGATRRSLGNQVSASPGTQPQEQPISGSTPKAHHRTSIASETGSPSLSLKPRLSARSQRSVTQTSTTPQMSTQKSTPVKSALRTQQGTPSKQITPLPMRPESVNKTPLSANVTHRGASPKKLFKAEIKARATPTSNKRPNLFSPGNQTPSIVLKATRPNFARRRSSGIGIDKDGIGSPRVTELLDRRSSIGEAAPQFKLVSIDPSRLRFEDPQQLAQEVEAEREEERRRESGRSVMEQEADEPQEENTTMQLKDMIESMTPQKPKSGKLKGRKSLAVGTAKGLLGKRPAELDMDDDDEADSTPKRLRMVSREGSPVKKVHLPKPPSKDETTGRLSTRLQKSLQEMADTENATPTLRLASPSKHTVPQSPAHTGRFKDVQVNPEARPESFEDKLDNVVGAIDISTARLEAGSAKAERESVSLQEFLNMTNIHFIELSTTKRRHTMAQPVPARESQEGMDGSSTESNFVAAATTLPLLELYQHATRELKSYISTGRKIIRSIEAETLAEQPPIFREYLDARPDVKVTMDNQFRNGKANARLQSKEGWYQWRAQLVEGLKTGLQGIDSGLQADLELLQQQKQTLDDVLPRLQQERTTLEARKLSLEQSLEELDSVDQEALNESRRQLQHADEYHLQRSALLESLQEQMKEKNEALQAADELRLEMREQIAEADRVREEHKGWPIADVQALRSRVEAIEKQTGWQLSSAEDEVDEPTELGAALVMMYKEELRLFFYPQAFQCKASDVPRRRSGRRSASTSGPTAPISLTYAPTDHDDSDGSIPELQTEKRFFLQLIRSQLHAFAMMPKRSITSKTLLATVSQGWNLAYKISEEVRLLNLAGITTVSILGYEKLGVKLMLMAPTQGRIDIEFAVSVSILNDGDIVASTNVTAIAKYGSAMEVLSGSKGRKVQHALTKEVESQSLGEGAFIHAVQGFEAWLRAQETARQEAKKAEEIALARAEPPTTIAPAKESELPAAPPASSTPARNPLGPKRTHAIQKKTLPVPKQRLEKINGLQASQSSQQTHAASHDKENFNPTVSVLGKLNNQQTQEDAIVGEGGGGEGWDGMGVAMKAAMPPDVQEQLIQTNTPIKRVGALRRSPIQ</sequence>
<accession>A0AA38X1Q2</accession>
<feature type="compositionally biased region" description="Polar residues" evidence="2">
    <location>
        <begin position="1060"/>
        <end position="1069"/>
    </location>
</feature>
<feature type="compositionally biased region" description="Low complexity" evidence="2">
    <location>
        <begin position="1674"/>
        <end position="1683"/>
    </location>
</feature>
<feature type="compositionally biased region" description="Polar residues" evidence="2">
    <location>
        <begin position="831"/>
        <end position="849"/>
    </location>
</feature>
<feature type="region of interest" description="Disordered" evidence="2">
    <location>
        <begin position="105"/>
        <end position="394"/>
    </location>
</feature>
<feature type="coiled-coil region" evidence="1">
    <location>
        <begin position="1270"/>
        <end position="1304"/>
    </location>
</feature>
<feature type="compositionally biased region" description="Basic and acidic residues" evidence="2">
    <location>
        <begin position="188"/>
        <end position="207"/>
    </location>
</feature>
<feature type="compositionally biased region" description="Polar residues" evidence="2">
    <location>
        <begin position="736"/>
        <end position="746"/>
    </location>
</feature>
<feature type="compositionally biased region" description="Polar residues" evidence="2">
    <location>
        <begin position="802"/>
        <end position="811"/>
    </location>
</feature>
<feature type="region of interest" description="Disordered" evidence="2">
    <location>
        <begin position="1645"/>
        <end position="1700"/>
    </location>
</feature>
<comment type="caution">
    <text evidence="4">The sequence shown here is derived from an EMBL/GenBank/DDBJ whole genome shotgun (WGS) entry which is preliminary data.</text>
</comment>
<feature type="compositionally biased region" description="Polar residues" evidence="2">
    <location>
        <begin position="320"/>
        <end position="335"/>
    </location>
</feature>
<gene>
    <name evidence="4" type="ORF">H2200_010562</name>
</gene>
<feature type="region of interest" description="Disordered" evidence="2">
    <location>
        <begin position="1442"/>
        <end position="1476"/>
    </location>
</feature>
<dbReference type="GO" id="GO:0034501">
    <property type="term" value="P:protein localization to kinetochore"/>
    <property type="evidence" value="ECO:0007669"/>
    <property type="project" value="TreeGrafter"/>
</dbReference>
<dbReference type="Pfam" id="PF18210">
    <property type="entry name" value="Knl1_RWD_C"/>
    <property type="match status" value="1"/>
</dbReference>
<feature type="compositionally biased region" description="Acidic residues" evidence="2">
    <location>
        <begin position="990"/>
        <end position="999"/>
    </location>
</feature>
<feature type="compositionally biased region" description="Low complexity" evidence="2">
    <location>
        <begin position="680"/>
        <end position="690"/>
    </location>
</feature>
<feature type="region of interest" description="Disordered" evidence="2">
    <location>
        <begin position="663"/>
        <end position="817"/>
    </location>
</feature>
<evidence type="ECO:0000313" key="4">
    <source>
        <dbReference type="EMBL" id="KAJ9605172.1"/>
    </source>
</evidence>
<evidence type="ECO:0000259" key="3">
    <source>
        <dbReference type="SMART" id="SM00787"/>
    </source>
</evidence>
<dbReference type="EMBL" id="JAPDRK010000017">
    <property type="protein sequence ID" value="KAJ9605172.1"/>
    <property type="molecule type" value="Genomic_DNA"/>
</dbReference>
<dbReference type="PANTHER" id="PTHR28260:SF1">
    <property type="entry name" value="SPINDLE POLE BODY COMPONENT SPC105"/>
    <property type="match status" value="1"/>
</dbReference>
<dbReference type="InterPro" id="IPR033338">
    <property type="entry name" value="Spc105/Spc7"/>
</dbReference>
<feature type="region of interest" description="Disordered" evidence="2">
    <location>
        <begin position="1045"/>
        <end position="1075"/>
    </location>
</feature>
<dbReference type="SMART" id="SM01315">
    <property type="entry name" value="Spc7_N"/>
    <property type="match status" value="1"/>
</dbReference>